<dbReference type="Proteomes" id="UP000655225">
    <property type="component" value="Unassembled WGS sequence"/>
</dbReference>
<feature type="transmembrane region" description="Helical" evidence="4">
    <location>
        <begin position="100"/>
        <end position="122"/>
    </location>
</feature>
<evidence type="ECO:0000259" key="5">
    <source>
        <dbReference type="Pfam" id="PF01301"/>
    </source>
</evidence>
<dbReference type="SUPFAM" id="SSF51445">
    <property type="entry name" value="(Trans)glycosidases"/>
    <property type="match status" value="1"/>
</dbReference>
<comment type="catalytic activity">
    <reaction evidence="1">
        <text>Hydrolysis of terminal non-reducing beta-D-galactose residues in beta-D-galactosides.</text>
        <dbReference type="EC" id="3.2.1.23"/>
    </reaction>
</comment>
<comment type="caution">
    <text evidence="6">The sequence shown here is derived from an EMBL/GenBank/DDBJ whole genome shotgun (WGS) entry which is preliminary data.</text>
</comment>
<dbReference type="Gene3D" id="3.20.20.80">
    <property type="entry name" value="Glycosidases"/>
    <property type="match status" value="1"/>
</dbReference>
<gene>
    <name evidence="6" type="ORF">HHK36_013074</name>
</gene>
<keyword evidence="4" id="KW-0812">Transmembrane</keyword>
<dbReference type="EC" id="3.2.1.23" evidence="3"/>
<protein>
    <recommendedName>
        <fullName evidence="3">beta-galactosidase</fullName>
        <ecNumber evidence="3">3.2.1.23</ecNumber>
    </recommendedName>
</protein>
<sequence>MKRGLKWETGYPGKHSGDVMGPGFRGFPVWLRDVPNIEFRTDNAPFKVVIASQITQGLVESPQGTQEMMVAPQGSQELVEAPQEIQELGEAPQRTRELVILYWGFGVRTLSFKFIHLFVIFFQEEMQRFVTKMVNLMQQEMLFSWQGGPIIMLQVVENEYGNIENSYGRRGKDYVNWAARMALELGAGVPWVMCKQTDAPENIIDACNGFYCDGFKPNSYKKPALWTEDWNGWYASWGGRVPHRPVEDIAFAVARFFQRGGSFQNYYMVQ</sequence>
<proteinExistence type="inferred from homology"/>
<evidence type="ECO:0000256" key="1">
    <source>
        <dbReference type="ARBA" id="ARBA00001412"/>
    </source>
</evidence>
<dbReference type="GO" id="GO:0004565">
    <property type="term" value="F:beta-galactosidase activity"/>
    <property type="evidence" value="ECO:0007669"/>
    <property type="project" value="UniProtKB-EC"/>
</dbReference>
<dbReference type="InterPro" id="IPR001944">
    <property type="entry name" value="Glycoside_Hdrlase_35"/>
</dbReference>
<dbReference type="OrthoDB" id="1657402at2759"/>
<evidence type="ECO:0000313" key="7">
    <source>
        <dbReference type="Proteomes" id="UP000655225"/>
    </source>
</evidence>
<evidence type="ECO:0000313" key="6">
    <source>
        <dbReference type="EMBL" id="KAF8402122.1"/>
    </source>
</evidence>
<dbReference type="GO" id="GO:0005975">
    <property type="term" value="P:carbohydrate metabolic process"/>
    <property type="evidence" value="ECO:0007669"/>
    <property type="project" value="InterPro"/>
</dbReference>
<dbReference type="InterPro" id="IPR031330">
    <property type="entry name" value="Gly_Hdrlase_35_cat"/>
</dbReference>
<dbReference type="Pfam" id="PF01301">
    <property type="entry name" value="Glyco_hydro_35"/>
    <property type="match status" value="1"/>
</dbReference>
<reference evidence="6 7" key="1">
    <citation type="submission" date="2020-04" db="EMBL/GenBank/DDBJ databases">
        <title>Plant Genome Project.</title>
        <authorList>
            <person name="Zhang R.-G."/>
        </authorList>
    </citation>
    <scope>NUCLEOTIDE SEQUENCE [LARGE SCALE GENOMIC DNA]</scope>
    <source>
        <strain evidence="6">YNK0</strain>
        <tissue evidence="6">Leaf</tissue>
    </source>
</reference>
<evidence type="ECO:0000256" key="3">
    <source>
        <dbReference type="ARBA" id="ARBA00012756"/>
    </source>
</evidence>
<accession>A0A835DIT1</accession>
<dbReference type="PRINTS" id="PR00742">
    <property type="entry name" value="GLHYDRLASE35"/>
</dbReference>
<name>A0A835DIT1_TETSI</name>
<keyword evidence="4" id="KW-1133">Transmembrane helix</keyword>
<dbReference type="EMBL" id="JABCRI010000008">
    <property type="protein sequence ID" value="KAF8402122.1"/>
    <property type="molecule type" value="Genomic_DNA"/>
</dbReference>
<evidence type="ECO:0000256" key="2">
    <source>
        <dbReference type="ARBA" id="ARBA00009809"/>
    </source>
</evidence>
<dbReference type="PANTHER" id="PTHR23421">
    <property type="entry name" value="BETA-GALACTOSIDASE RELATED"/>
    <property type="match status" value="1"/>
</dbReference>
<keyword evidence="7" id="KW-1185">Reference proteome</keyword>
<evidence type="ECO:0000256" key="4">
    <source>
        <dbReference type="SAM" id="Phobius"/>
    </source>
</evidence>
<feature type="domain" description="Glycoside hydrolase 35 catalytic" evidence="5">
    <location>
        <begin position="122"/>
        <end position="269"/>
    </location>
</feature>
<keyword evidence="4" id="KW-0472">Membrane</keyword>
<organism evidence="6 7">
    <name type="scientific">Tetracentron sinense</name>
    <name type="common">Spur-leaf</name>
    <dbReference type="NCBI Taxonomy" id="13715"/>
    <lineage>
        <taxon>Eukaryota</taxon>
        <taxon>Viridiplantae</taxon>
        <taxon>Streptophyta</taxon>
        <taxon>Embryophyta</taxon>
        <taxon>Tracheophyta</taxon>
        <taxon>Spermatophyta</taxon>
        <taxon>Magnoliopsida</taxon>
        <taxon>Trochodendrales</taxon>
        <taxon>Trochodendraceae</taxon>
        <taxon>Tetracentron</taxon>
    </lineage>
</organism>
<dbReference type="AlphaFoldDB" id="A0A835DIT1"/>
<dbReference type="InterPro" id="IPR017853">
    <property type="entry name" value="GH"/>
</dbReference>
<comment type="similarity">
    <text evidence="2">Belongs to the glycosyl hydrolase 35 family.</text>
</comment>